<protein>
    <recommendedName>
        <fullName evidence="2">Dynein regulatory complex protein 1 C-terminal domain-containing protein</fullName>
    </recommendedName>
</protein>
<keyword evidence="4" id="KW-1185">Reference proteome</keyword>
<comment type="caution">
    <text evidence="3">The sequence shown here is derived from an EMBL/GenBank/DDBJ whole genome shotgun (WGS) entry which is preliminary data.</text>
</comment>
<dbReference type="GO" id="GO:0003352">
    <property type="term" value="P:regulation of cilium movement"/>
    <property type="evidence" value="ECO:0007669"/>
    <property type="project" value="TreeGrafter"/>
</dbReference>
<dbReference type="PANTHER" id="PTHR21625">
    <property type="entry name" value="NYD-SP28 PROTEIN"/>
    <property type="match status" value="1"/>
</dbReference>
<organism evidence="3 4">
    <name type="scientific">Acrasis kona</name>
    <dbReference type="NCBI Taxonomy" id="1008807"/>
    <lineage>
        <taxon>Eukaryota</taxon>
        <taxon>Discoba</taxon>
        <taxon>Heterolobosea</taxon>
        <taxon>Tetramitia</taxon>
        <taxon>Eutetramitia</taxon>
        <taxon>Acrasidae</taxon>
        <taxon>Acrasis</taxon>
    </lineage>
</organism>
<evidence type="ECO:0000256" key="1">
    <source>
        <dbReference type="SAM" id="MobiDB-lite"/>
    </source>
</evidence>
<feature type="compositionally biased region" description="Polar residues" evidence="1">
    <location>
        <begin position="94"/>
        <end position="114"/>
    </location>
</feature>
<gene>
    <name evidence="3" type="ORF">AKO1_012069</name>
</gene>
<dbReference type="PANTHER" id="PTHR21625:SF1">
    <property type="entry name" value="DYNEIN REGULATORY COMPLEX PROTEIN 1"/>
    <property type="match status" value="1"/>
</dbReference>
<feature type="domain" description="Dynein regulatory complex protein 1 C-terminal" evidence="2">
    <location>
        <begin position="275"/>
        <end position="334"/>
    </location>
</feature>
<dbReference type="EMBL" id="JAOPGA020001253">
    <property type="protein sequence ID" value="KAL0486656.1"/>
    <property type="molecule type" value="Genomic_DNA"/>
</dbReference>
<accession>A0AAW2Z9Z3</accession>
<dbReference type="InterPro" id="IPR029440">
    <property type="entry name" value="DRC1_C"/>
</dbReference>
<sequence>MNQDIAEELANKLLKADEIITEQQLGLTWIPPEEDFFTSPFDNHHNNKRSGAGGTGTNNHLANGEGSTIGAKDNGTGHGGLNSTSSPYVRRGSVDQQSIATSESRNSNLQGGNQVFISPSSETTKIIMNTLCSSGGFLVEEKVKKALIKLEPDEAKLLKVDSILRTLGIENPEDIQKLMAYFVQIIEENRNPYGRTNTGNGAAQGISGILDENEHNKDDGSLQLAIDDVVKALRKFVEAQQKALINQNRSTKQKKAKILNAEERAKDRRRKEERELWTRMTQVIPDSKYRVWGMLERGLEKYGGILQEREKLISETEHIRKQNNDLRVLLETFMTQKINDELILPPNIENFNI</sequence>
<dbReference type="Proteomes" id="UP001431209">
    <property type="component" value="Unassembled WGS sequence"/>
</dbReference>
<dbReference type="Pfam" id="PF14775">
    <property type="entry name" value="NYD-SP28_assoc"/>
    <property type="match status" value="1"/>
</dbReference>
<feature type="region of interest" description="Disordered" evidence="1">
    <location>
        <begin position="38"/>
        <end position="114"/>
    </location>
</feature>
<evidence type="ECO:0000313" key="3">
    <source>
        <dbReference type="EMBL" id="KAL0486656.1"/>
    </source>
</evidence>
<dbReference type="GO" id="GO:0005858">
    <property type="term" value="C:axonemal dynein complex"/>
    <property type="evidence" value="ECO:0007669"/>
    <property type="project" value="InterPro"/>
</dbReference>
<dbReference type="InterPro" id="IPR039750">
    <property type="entry name" value="DRC1/DRC2"/>
</dbReference>
<dbReference type="GO" id="GO:0060285">
    <property type="term" value="P:cilium-dependent cell motility"/>
    <property type="evidence" value="ECO:0007669"/>
    <property type="project" value="TreeGrafter"/>
</dbReference>
<evidence type="ECO:0000313" key="4">
    <source>
        <dbReference type="Proteomes" id="UP001431209"/>
    </source>
</evidence>
<evidence type="ECO:0000259" key="2">
    <source>
        <dbReference type="Pfam" id="PF14775"/>
    </source>
</evidence>
<name>A0AAW2Z9Z3_9EUKA</name>
<dbReference type="GO" id="GO:0070286">
    <property type="term" value="P:axonemal dynein complex assembly"/>
    <property type="evidence" value="ECO:0007669"/>
    <property type="project" value="InterPro"/>
</dbReference>
<proteinExistence type="predicted"/>
<reference evidence="3 4" key="1">
    <citation type="submission" date="2024-03" db="EMBL/GenBank/DDBJ databases">
        <title>The Acrasis kona genome and developmental transcriptomes reveal deep origins of eukaryotic multicellular pathways.</title>
        <authorList>
            <person name="Sheikh S."/>
            <person name="Fu C.-J."/>
            <person name="Brown M.W."/>
            <person name="Baldauf S.L."/>
        </authorList>
    </citation>
    <scope>NUCLEOTIDE SEQUENCE [LARGE SCALE GENOMIC DNA]</scope>
    <source>
        <strain evidence="3 4">ATCC MYA-3509</strain>
    </source>
</reference>
<dbReference type="AlphaFoldDB" id="A0AAW2Z9Z3"/>